<dbReference type="Pfam" id="PF00440">
    <property type="entry name" value="TetR_N"/>
    <property type="match status" value="1"/>
</dbReference>
<evidence type="ECO:0000256" key="2">
    <source>
        <dbReference type="ARBA" id="ARBA00023125"/>
    </source>
</evidence>
<dbReference type="PROSITE" id="PS50977">
    <property type="entry name" value="HTH_TETR_2"/>
    <property type="match status" value="1"/>
</dbReference>
<accession>A0ABU8TPU8</accession>
<evidence type="ECO:0000256" key="4">
    <source>
        <dbReference type="PROSITE-ProRule" id="PRU00335"/>
    </source>
</evidence>
<protein>
    <submittedName>
        <fullName evidence="6">TetR/AcrR family transcriptional regulator</fullName>
    </submittedName>
</protein>
<dbReference type="PRINTS" id="PR00455">
    <property type="entry name" value="HTHTETR"/>
</dbReference>
<dbReference type="PANTHER" id="PTHR30055:SF234">
    <property type="entry name" value="HTH-TYPE TRANSCRIPTIONAL REGULATOR BETI"/>
    <property type="match status" value="1"/>
</dbReference>
<evidence type="ECO:0000259" key="5">
    <source>
        <dbReference type="PROSITE" id="PS50977"/>
    </source>
</evidence>
<dbReference type="Pfam" id="PF17918">
    <property type="entry name" value="TetR_C_15"/>
    <property type="match status" value="1"/>
</dbReference>
<evidence type="ECO:0000313" key="7">
    <source>
        <dbReference type="Proteomes" id="UP001385499"/>
    </source>
</evidence>
<evidence type="ECO:0000256" key="3">
    <source>
        <dbReference type="ARBA" id="ARBA00023163"/>
    </source>
</evidence>
<dbReference type="EMBL" id="JBAKIA010000016">
    <property type="protein sequence ID" value="MEJ8476189.1"/>
    <property type="molecule type" value="Genomic_DNA"/>
</dbReference>
<dbReference type="Proteomes" id="UP001385499">
    <property type="component" value="Unassembled WGS sequence"/>
</dbReference>
<keyword evidence="1" id="KW-0805">Transcription regulation</keyword>
<dbReference type="PANTHER" id="PTHR30055">
    <property type="entry name" value="HTH-TYPE TRANSCRIPTIONAL REGULATOR RUTR"/>
    <property type="match status" value="1"/>
</dbReference>
<gene>
    <name evidence="6" type="ORF">V6575_19025</name>
</gene>
<dbReference type="InterPro" id="IPR041669">
    <property type="entry name" value="TetR_C_15"/>
</dbReference>
<keyword evidence="2 4" id="KW-0238">DNA-binding</keyword>
<comment type="caution">
    <text evidence="6">The sequence shown here is derived from an EMBL/GenBank/DDBJ whole genome shotgun (WGS) entry which is preliminary data.</text>
</comment>
<feature type="DNA-binding region" description="H-T-H motif" evidence="4">
    <location>
        <begin position="44"/>
        <end position="63"/>
    </location>
</feature>
<dbReference type="InterPro" id="IPR009057">
    <property type="entry name" value="Homeodomain-like_sf"/>
</dbReference>
<keyword evidence="3" id="KW-0804">Transcription</keyword>
<dbReference type="SUPFAM" id="SSF46689">
    <property type="entry name" value="Homeodomain-like"/>
    <property type="match status" value="1"/>
</dbReference>
<evidence type="ECO:0000256" key="1">
    <source>
        <dbReference type="ARBA" id="ARBA00023015"/>
    </source>
</evidence>
<dbReference type="InterPro" id="IPR001647">
    <property type="entry name" value="HTH_TetR"/>
</dbReference>
<dbReference type="InterPro" id="IPR050109">
    <property type="entry name" value="HTH-type_TetR-like_transc_reg"/>
</dbReference>
<proteinExistence type="predicted"/>
<name>A0ABU8TPU8_9HYPH</name>
<dbReference type="Gene3D" id="1.10.357.10">
    <property type="entry name" value="Tetracycline Repressor, domain 2"/>
    <property type="match status" value="1"/>
</dbReference>
<evidence type="ECO:0000313" key="6">
    <source>
        <dbReference type="EMBL" id="MEJ8476189.1"/>
    </source>
</evidence>
<sequence length="211" mass="22446">MTRPSGGALSARKQPRQARAHLTVDAIFEATIQVLLSEGLSALTTTRVAARAGVSVGSLYQYFPQKQALLFALLQRHLEAVSDAVCATCAQCRAMPLDQMSDALVHAYLDAKTRDIAATRALYVVAAELDTDDLLGAVARRNHSAIRDLLLSAGDRRVHQPDAVAFALSATLAGTTRAVLARDATQGDLAALRAELPVLCRAYLVARSGPL</sequence>
<reference evidence="6 7" key="1">
    <citation type="submission" date="2024-02" db="EMBL/GenBank/DDBJ databases">
        <title>Roseibium algae sp. nov., isolated from marine alga (Grateloupia sp.), showing potential in myo-inositol conversion.</title>
        <authorList>
            <person name="Wang Y."/>
        </authorList>
    </citation>
    <scope>NUCLEOTIDE SEQUENCE [LARGE SCALE GENOMIC DNA]</scope>
    <source>
        <strain evidence="6 7">H3510</strain>
    </source>
</reference>
<dbReference type="RefSeq" id="WP_340276592.1">
    <property type="nucleotide sequence ID" value="NZ_JBAKIA010000016.1"/>
</dbReference>
<organism evidence="6 7">
    <name type="scientific">Roseibium algae</name>
    <dbReference type="NCBI Taxonomy" id="3123038"/>
    <lineage>
        <taxon>Bacteria</taxon>
        <taxon>Pseudomonadati</taxon>
        <taxon>Pseudomonadota</taxon>
        <taxon>Alphaproteobacteria</taxon>
        <taxon>Hyphomicrobiales</taxon>
        <taxon>Stappiaceae</taxon>
        <taxon>Roseibium</taxon>
    </lineage>
</organism>
<keyword evidence="7" id="KW-1185">Reference proteome</keyword>
<feature type="domain" description="HTH tetR-type" evidence="5">
    <location>
        <begin position="21"/>
        <end position="81"/>
    </location>
</feature>